<dbReference type="AlphaFoldDB" id="A0A0L8FFA8"/>
<evidence type="ECO:0000256" key="1">
    <source>
        <dbReference type="SAM" id="Phobius"/>
    </source>
</evidence>
<feature type="transmembrane region" description="Helical" evidence="1">
    <location>
        <begin position="20"/>
        <end position="39"/>
    </location>
</feature>
<keyword evidence="1" id="KW-1133">Transmembrane helix</keyword>
<reference evidence="2" key="1">
    <citation type="submission" date="2015-07" db="EMBL/GenBank/DDBJ databases">
        <title>MeaNS - Measles Nucleotide Surveillance Program.</title>
        <authorList>
            <person name="Tran T."/>
            <person name="Druce J."/>
        </authorList>
    </citation>
    <scope>NUCLEOTIDE SEQUENCE</scope>
    <source>
        <strain evidence="2">UCB-OBI-ISO-001</strain>
        <tissue evidence="2">Gonad</tissue>
    </source>
</reference>
<evidence type="ECO:0000313" key="2">
    <source>
        <dbReference type="EMBL" id="KOF62304.1"/>
    </source>
</evidence>
<organism evidence="2">
    <name type="scientific">Octopus bimaculoides</name>
    <name type="common">California two-spotted octopus</name>
    <dbReference type="NCBI Taxonomy" id="37653"/>
    <lineage>
        <taxon>Eukaryota</taxon>
        <taxon>Metazoa</taxon>
        <taxon>Spiralia</taxon>
        <taxon>Lophotrochozoa</taxon>
        <taxon>Mollusca</taxon>
        <taxon>Cephalopoda</taxon>
        <taxon>Coleoidea</taxon>
        <taxon>Octopodiformes</taxon>
        <taxon>Octopoda</taxon>
        <taxon>Incirrata</taxon>
        <taxon>Octopodidae</taxon>
        <taxon>Octopus</taxon>
    </lineage>
</organism>
<keyword evidence="1" id="KW-0472">Membrane</keyword>
<name>A0A0L8FFA8_OCTBM</name>
<protein>
    <submittedName>
        <fullName evidence="2">Uncharacterized protein</fullName>
    </submittedName>
</protein>
<dbReference type="EMBL" id="KQ433876">
    <property type="protein sequence ID" value="KOF62304.1"/>
    <property type="molecule type" value="Genomic_DNA"/>
</dbReference>
<proteinExistence type="predicted"/>
<sequence>MYSCHLICNCRENSINGMPLLPCLFIQICFIFIAASITIPLPTPSTVKSGHFSLNNYNILREIY</sequence>
<gene>
    <name evidence="2" type="ORF">OCBIM_22024240mg</name>
</gene>
<keyword evidence="1" id="KW-0812">Transmembrane</keyword>
<accession>A0A0L8FFA8</accession>